<dbReference type="PROSITE" id="PS50850">
    <property type="entry name" value="MFS"/>
    <property type="match status" value="1"/>
</dbReference>
<dbReference type="RefSeq" id="XP_055864373.1">
    <property type="nucleotide sequence ID" value="XM_056008398.1"/>
</dbReference>
<evidence type="ECO:0000256" key="8">
    <source>
        <dbReference type="SAM" id="SignalP"/>
    </source>
</evidence>
<dbReference type="Pfam" id="PF07690">
    <property type="entry name" value="MFS_1"/>
    <property type="match status" value="1"/>
</dbReference>
<dbReference type="Gene3D" id="1.20.1250.20">
    <property type="entry name" value="MFS general substrate transporter like domains"/>
    <property type="match status" value="2"/>
</dbReference>
<dbReference type="FunFam" id="1.20.1250.20:FF:000423">
    <property type="entry name" value="Putative inorganic phosphate cotransporter-like Protein"/>
    <property type="match status" value="1"/>
</dbReference>
<keyword evidence="8" id="KW-0732">Signal</keyword>
<keyword evidence="4" id="KW-0769">Symport</keyword>
<accession>A0A9W2YNU1</accession>
<dbReference type="InterPro" id="IPR020846">
    <property type="entry name" value="MFS_dom"/>
</dbReference>
<dbReference type="Proteomes" id="UP001165740">
    <property type="component" value="Chromosome 13"/>
</dbReference>
<evidence type="ECO:0000256" key="1">
    <source>
        <dbReference type="ARBA" id="ARBA00004141"/>
    </source>
</evidence>
<feature type="transmembrane region" description="Helical" evidence="7">
    <location>
        <begin position="349"/>
        <end position="366"/>
    </location>
</feature>
<name>A0A9W2YNU1_BIOGL</name>
<feature type="transmembrane region" description="Helical" evidence="7">
    <location>
        <begin position="203"/>
        <end position="224"/>
    </location>
</feature>
<dbReference type="InterPro" id="IPR036259">
    <property type="entry name" value="MFS_trans_sf"/>
</dbReference>
<dbReference type="GO" id="GO:0015293">
    <property type="term" value="F:symporter activity"/>
    <property type="evidence" value="ECO:0007669"/>
    <property type="project" value="UniProtKB-KW"/>
</dbReference>
<dbReference type="OMA" id="KREHEVC"/>
<dbReference type="SUPFAM" id="SSF103473">
    <property type="entry name" value="MFS general substrate transporter"/>
    <property type="match status" value="1"/>
</dbReference>
<dbReference type="PANTHER" id="PTHR11662">
    <property type="entry name" value="SOLUTE CARRIER FAMILY 17"/>
    <property type="match status" value="1"/>
</dbReference>
<dbReference type="FunFam" id="1.20.1250.20:FF:000003">
    <property type="entry name" value="Solute carrier family 17 member 3"/>
    <property type="match status" value="1"/>
</dbReference>
<feature type="transmembrane region" description="Helical" evidence="7">
    <location>
        <begin position="175"/>
        <end position="197"/>
    </location>
</feature>
<feature type="transmembrane region" description="Helical" evidence="7">
    <location>
        <begin position="269"/>
        <end position="290"/>
    </location>
</feature>
<organism evidence="10 11">
    <name type="scientific">Biomphalaria glabrata</name>
    <name type="common">Bloodfluke planorb</name>
    <name type="synonym">Freshwater snail</name>
    <dbReference type="NCBI Taxonomy" id="6526"/>
    <lineage>
        <taxon>Eukaryota</taxon>
        <taxon>Metazoa</taxon>
        <taxon>Spiralia</taxon>
        <taxon>Lophotrochozoa</taxon>
        <taxon>Mollusca</taxon>
        <taxon>Gastropoda</taxon>
        <taxon>Heterobranchia</taxon>
        <taxon>Euthyneura</taxon>
        <taxon>Panpulmonata</taxon>
        <taxon>Hygrophila</taxon>
        <taxon>Lymnaeoidea</taxon>
        <taxon>Planorbidae</taxon>
        <taxon>Biomphalaria</taxon>
    </lineage>
</organism>
<comment type="subcellular location">
    <subcellularLocation>
        <location evidence="1">Membrane</location>
        <topology evidence="1">Multi-pass membrane protein</topology>
    </subcellularLocation>
</comment>
<feature type="transmembrane region" description="Helical" evidence="7">
    <location>
        <begin position="310"/>
        <end position="329"/>
    </location>
</feature>
<evidence type="ECO:0000256" key="5">
    <source>
        <dbReference type="ARBA" id="ARBA00022989"/>
    </source>
</evidence>
<evidence type="ECO:0000256" key="7">
    <source>
        <dbReference type="SAM" id="Phobius"/>
    </source>
</evidence>
<evidence type="ECO:0000313" key="10">
    <source>
        <dbReference type="Proteomes" id="UP001165740"/>
    </source>
</evidence>
<feature type="domain" description="Major facilitator superfamily (MFS) profile" evidence="9">
    <location>
        <begin position="16"/>
        <end position="463"/>
    </location>
</feature>
<protein>
    <submittedName>
        <fullName evidence="11">Sialin-like isoform X1</fullName>
    </submittedName>
</protein>
<proteinExistence type="predicted"/>
<evidence type="ECO:0000256" key="4">
    <source>
        <dbReference type="ARBA" id="ARBA00022847"/>
    </source>
</evidence>
<dbReference type="GO" id="GO:0006820">
    <property type="term" value="P:monoatomic anion transport"/>
    <property type="evidence" value="ECO:0007669"/>
    <property type="project" value="TreeGrafter"/>
</dbReference>
<evidence type="ECO:0000256" key="6">
    <source>
        <dbReference type="ARBA" id="ARBA00023136"/>
    </source>
</evidence>
<dbReference type="GeneID" id="106062815"/>
<reference evidence="11" key="1">
    <citation type="submission" date="2025-08" db="UniProtKB">
        <authorList>
            <consortium name="RefSeq"/>
        </authorList>
    </citation>
    <scope>IDENTIFICATION</scope>
</reference>
<keyword evidence="5 7" id="KW-1133">Transmembrane helix</keyword>
<dbReference type="OrthoDB" id="2985014at2759"/>
<keyword evidence="10" id="KW-1185">Reference proteome</keyword>
<dbReference type="GO" id="GO:0016020">
    <property type="term" value="C:membrane"/>
    <property type="evidence" value="ECO:0007669"/>
    <property type="project" value="UniProtKB-SubCell"/>
</dbReference>
<dbReference type="InterPro" id="IPR050382">
    <property type="entry name" value="MFS_Na/Anion_cotransporter"/>
</dbReference>
<keyword evidence="3 7" id="KW-0812">Transmembrane</keyword>
<feature type="transmembrane region" description="Helical" evidence="7">
    <location>
        <begin position="402"/>
        <end position="420"/>
    </location>
</feature>
<feature type="transmembrane region" description="Helical" evidence="7">
    <location>
        <begin position="138"/>
        <end position="163"/>
    </location>
</feature>
<feature type="chain" id="PRO_5040727033" evidence="8">
    <location>
        <begin position="32"/>
        <end position="509"/>
    </location>
</feature>
<dbReference type="AlphaFoldDB" id="A0A9W2YNU1"/>
<feature type="signal peptide" evidence="8">
    <location>
        <begin position="1"/>
        <end position="31"/>
    </location>
</feature>
<dbReference type="InterPro" id="IPR011701">
    <property type="entry name" value="MFS"/>
</dbReference>
<evidence type="ECO:0000256" key="2">
    <source>
        <dbReference type="ARBA" id="ARBA00022448"/>
    </source>
</evidence>
<keyword evidence="2" id="KW-0813">Transport</keyword>
<keyword evidence="6 7" id="KW-0472">Membrane</keyword>
<evidence type="ECO:0000256" key="3">
    <source>
        <dbReference type="ARBA" id="ARBA00022692"/>
    </source>
</evidence>
<feature type="transmembrane region" description="Helical" evidence="7">
    <location>
        <begin position="440"/>
        <end position="459"/>
    </location>
</feature>
<feature type="transmembrane region" description="Helical" evidence="7">
    <location>
        <begin position="114"/>
        <end position="132"/>
    </location>
</feature>
<sequence length="509" mass="56863">MAHVKAPYFVSQRFVWALLSCLGIVLHTVTRDNIHAALSCMVNHDIQNLTSVNSDVDRGRNITYVCGGHVEYNVTRDFDWDEETVRQLLSVYLYGQLLTQIPASWLALRYSARLMWASGMAIGSLCTLLTPVSARTHVYLLLAVRFILGLSGGLTFPCVTTMQGKWCTPNERTKLASIVFAGTSVGSIYIFSTTGLLCEDIGWAAIFYFTGIFSFLWVFVWIFMTADTPVNHKWISDWERLYIDTNIGKVNLTKVQSVPWRKMLKSGPVWAIVIAHCCDSYVTYTILNLVPLYTSENLGFHIMQASHGPLLGLPFVCMTVMCIAVGHLADTIRERGHLTTKTVRRSTQMFASLGTSVTLSLVGHVTCESRGVAFVLLCLMGMCIGFNRAGFMVNHLDLAPRLSGILFSISATFGTVPWMVTTYVAEALMPNRSQAEWRNVFYVCSSVSVFGAVLFGILADGDLQEWFRSREVFQDYGDRHELAGSVGRRVRNNFFSNPDENTVLVESET</sequence>
<evidence type="ECO:0000313" key="11">
    <source>
        <dbReference type="RefSeq" id="XP_055864373.1"/>
    </source>
</evidence>
<evidence type="ECO:0000259" key="9">
    <source>
        <dbReference type="PROSITE" id="PS50850"/>
    </source>
</evidence>
<dbReference type="PANTHER" id="PTHR11662:SF399">
    <property type="entry name" value="FI19708P1-RELATED"/>
    <property type="match status" value="1"/>
</dbReference>
<feature type="transmembrane region" description="Helical" evidence="7">
    <location>
        <begin position="372"/>
        <end position="390"/>
    </location>
</feature>
<gene>
    <name evidence="11" type="primary">LOC106062815</name>
</gene>